<reference evidence="4" key="1">
    <citation type="submission" date="2017-02" db="UniProtKB">
        <authorList>
            <consortium name="WormBaseParasite"/>
        </authorList>
    </citation>
    <scope>IDENTIFICATION</scope>
</reference>
<evidence type="ECO:0000313" key="3">
    <source>
        <dbReference type="Proteomes" id="UP000282613"/>
    </source>
</evidence>
<feature type="compositionally biased region" description="Acidic residues" evidence="1">
    <location>
        <begin position="163"/>
        <end position="180"/>
    </location>
</feature>
<keyword evidence="3" id="KW-1185">Reference proteome</keyword>
<sequence>MSAYALSSAYVSASATASTSASATNNIPSLLYISFTQPLLPFPMPSDLPSSTLTTTHLLRFSSSSSSSSSSSHISRRLTEEGSTKHALRHLSCPVPFLRERCCLDASKIVCSPNSYKRRWKTHCLEQKQGLPTNSFLPVLSSIGGFNASIFIVALFQIEESRELEEEAEEEEDEDEEEEDVEKRNGIGNGSSGCVNEMYNKEGMLLVAEAEVDAVAEAET</sequence>
<accession>A0A0R3WGB3</accession>
<dbReference type="EMBL" id="UYRS01019703">
    <property type="protein sequence ID" value="VDK46597.1"/>
    <property type="molecule type" value="Genomic_DNA"/>
</dbReference>
<name>A0A0R3WGB3_TAEAS</name>
<gene>
    <name evidence="2" type="ORF">TASK_LOCUS9907</name>
</gene>
<dbReference type="Proteomes" id="UP000282613">
    <property type="component" value="Unassembled WGS sequence"/>
</dbReference>
<dbReference type="WBParaSite" id="TASK_0000990601-mRNA-1">
    <property type="protein sequence ID" value="TASK_0000990601-mRNA-1"/>
    <property type="gene ID" value="TASK_0000990601"/>
</dbReference>
<feature type="region of interest" description="Disordered" evidence="1">
    <location>
        <begin position="163"/>
        <end position="195"/>
    </location>
</feature>
<protein>
    <submittedName>
        <fullName evidence="2 4">Uncharacterized protein</fullName>
    </submittedName>
</protein>
<evidence type="ECO:0000313" key="4">
    <source>
        <dbReference type="WBParaSite" id="TASK_0000990601-mRNA-1"/>
    </source>
</evidence>
<proteinExistence type="predicted"/>
<reference evidence="2 3" key="2">
    <citation type="submission" date="2018-11" db="EMBL/GenBank/DDBJ databases">
        <authorList>
            <consortium name="Pathogen Informatics"/>
        </authorList>
    </citation>
    <scope>NUCLEOTIDE SEQUENCE [LARGE SCALE GENOMIC DNA]</scope>
</reference>
<organism evidence="4">
    <name type="scientific">Taenia asiatica</name>
    <name type="common">Asian tapeworm</name>
    <dbReference type="NCBI Taxonomy" id="60517"/>
    <lineage>
        <taxon>Eukaryota</taxon>
        <taxon>Metazoa</taxon>
        <taxon>Spiralia</taxon>
        <taxon>Lophotrochozoa</taxon>
        <taxon>Platyhelminthes</taxon>
        <taxon>Cestoda</taxon>
        <taxon>Eucestoda</taxon>
        <taxon>Cyclophyllidea</taxon>
        <taxon>Taeniidae</taxon>
        <taxon>Taenia</taxon>
    </lineage>
</organism>
<dbReference type="AlphaFoldDB" id="A0A0R3WGB3"/>
<evidence type="ECO:0000256" key="1">
    <source>
        <dbReference type="SAM" id="MobiDB-lite"/>
    </source>
</evidence>
<evidence type="ECO:0000313" key="2">
    <source>
        <dbReference type="EMBL" id="VDK46597.1"/>
    </source>
</evidence>